<evidence type="ECO:0000256" key="1">
    <source>
        <dbReference type="SAM" id="MobiDB-lite"/>
    </source>
</evidence>
<dbReference type="InterPro" id="IPR057678">
    <property type="entry name" value="DUF7918"/>
</dbReference>
<feature type="compositionally biased region" description="Low complexity" evidence="1">
    <location>
        <begin position="205"/>
        <end position="224"/>
    </location>
</feature>
<feature type="region of interest" description="Disordered" evidence="1">
    <location>
        <begin position="205"/>
        <end position="315"/>
    </location>
</feature>
<feature type="compositionally biased region" description="Acidic residues" evidence="1">
    <location>
        <begin position="274"/>
        <end position="292"/>
    </location>
</feature>
<feature type="domain" description="DUF7918" evidence="2">
    <location>
        <begin position="11"/>
        <end position="205"/>
    </location>
</feature>
<dbReference type="OrthoDB" id="3364132at2759"/>
<feature type="compositionally biased region" description="Basic and acidic residues" evidence="1">
    <location>
        <begin position="300"/>
        <end position="309"/>
    </location>
</feature>
<gene>
    <name evidence="3" type="ORF">BD311DRAFT_744958</name>
</gene>
<accession>A0A4Q9NAB6</accession>
<evidence type="ECO:0000259" key="2">
    <source>
        <dbReference type="Pfam" id="PF25534"/>
    </source>
</evidence>
<reference evidence="3" key="1">
    <citation type="submission" date="2019-01" db="EMBL/GenBank/DDBJ databases">
        <title>Draft genome sequences of three monokaryotic isolates of the white-rot basidiomycete fungus Dichomitus squalens.</title>
        <authorList>
            <consortium name="DOE Joint Genome Institute"/>
            <person name="Lopez S.C."/>
            <person name="Andreopoulos B."/>
            <person name="Pangilinan J."/>
            <person name="Lipzen A."/>
            <person name="Riley R."/>
            <person name="Ahrendt S."/>
            <person name="Ng V."/>
            <person name="Barry K."/>
            <person name="Daum C."/>
            <person name="Grigoriev I.V."/>
            <person name="Hilden K.S."/>
            <person name="Makela M.R."/>
            <person name="de Vries R.P."/>
        </authorList>
    </citation>
    <scope>NUCLEOTIDE SEQUENCE [LARGE SCALE GENOMIC DNA]</scope>
    <source>
        <strain evidence="3">OM18370.1</strain>
    </source>
</reference>
<sequence length="315" mass="34734">MPLKHRGYGAYISCNDEEVQIHKPKAEKDKVTMSGYIVSEAGMEFMVHWVDSKPPSHLSVEIRMDGRRMGVVSHVKGSSKTSNAGFRVTVDAVNLYHFSPLATHDDDDLPSAYTEDLGTVEVRLRRALDFVPVSFTPKTPMPGGSVHEHKTKGRGTGSHCVSLGGKREVKASSAVLKPLLIDDKPYAIFRFYYRPREYLESKGIIRGRSPSSSSSATVVGSSRSLVNRNHKRQRPPSEGRPSQVDDSPIPSKRQRTVLEENDDVSTPDLSTPAVEEDEDRPTPAADEDEDENGPTTMAGGHEDDNKENVVEVCYG</sequence>
<evidence type="ECO:0000313" key="3">
    <source>
        <dbReference type="EMBL" id="TBU35976.1"/>
    </source>
</evidence>
<dbReference type="PANTHER" id="PTHR36223:SF1">
    <property type="entry name" value="TRANSCRIPTION ELONGATION FACTOR EAF N-TERMINAL DOMAIN-CONTAINING PROTEIN"/>
    <property type="match status" value="1"/>
</dbReference>
<feature type="region of interest" description="Disordered" evidence="1">
    <location>
        <begin position="139"/>
        <end position="164"/>
    </location>
</feature>
<dbReference type="EMBL" id="ML143386">
    <property type="protein sequence ID" value="TBU35976.1"/>
    <property type="molecule type" value="Genomic_DNA"/>
</dbReference>
<dbReference type="Pfam" id="PF25534">
    <property type="entry name" value="DUF7918"/>
    <property type="match status" value="1"/>
</dbReference>
<organism evidence="3">
    <name type="scientific">Dichomitus squalens</name>
    <dbReference type="NCBI Taxonomy" id="114155"/>
    <lineage>
        <taxon>Eukaryota</taxon>
        <taxon>Fungi</taxon>
        <taxon>Dikarya</taxon>
        <taxon>Basidiomycota</taxon>
        <taxon>Agaricomycotina</taxon>
        <taxon>Agaricomycetes</taxon>
        <taxon>Polyporales</taxon>
        <taxon>Polyporaceae</taxon>
        <taxon>Dichomitus</taxon>
    </lineage>
</organism>
<protein>
    <recommendedName>
        <fullName evidence="2">DUF7918 domain-containing protein</fullName>
    </recommendedName>
</protein>
<name>A0A4Q9NAB6_9APHY</name>
<dbReference type="PANTHER" id="PTHR36223">
    <property type="entry name" value="BETA-LACTAMASE-TYPE TRANSPEPTIDASE FOLD DOMAIN CONTAINING PROTEIN"/>
    <property type="match status" value="1"/>
</dbReference>
<dbReference type="AlphaFoldDB" id="A0A4Q9NAB6"/>
<proteinExistence type="predicted"/>
<dbReference type="Proteomes" id="UP000292957">
    <property type="component" value="Unassembled WGS sequence"/>
</dbReference>